<dbReference type="Pfam" id="PF03050">
    <property type="entry name" value="DDE_Tnp_IS66"/>
    <property type="match status" value="1"/>
</dbReference>
<protein>
    <submittedName>
        <fullName evidence="2">Transposase</fullName>
    </submittedName>
</protein>
<comment type="caution">
    <text evidence="2">The sequence shown here is derived from an EMBL/GenBank/DDBJ whole genome shotgun (WGS) entry which is preliminary data.</text>
</comment>
<dbReference type="InterPro" id="IPR052344">
    <property type="entry name" value="Transposase-related"/>
</dbReference>
<name>A0ABW0TS46_9BACL</name>
<evidence type="ECO:0000313" key="2">
    <source>
        <dbReference type="EMBL" id="MFC5591275.1"/>
    </source>
</evidence>
<feature type="domain" description="Transposase IS66 central" evidence="1">
    <location>
        <begin position="1"/>
        <end position="120"/>
    </location>
</feature>
<dbReference type="EMBL" id="JBHSNO010000015">
    <property type="protein sequence ID" value="MFC5591275.1"/>
    <property type="molecule type" value="Genomic_DNA"/>
</dbReference>
<dbReference type="Proteomes" id="UP001596109">
    <property type="component" value="Unassembled WGS sequence"/>
</dbReference>
<reference evidence="3" key="1">
    <citation type="journal article" date="2019" name="Int. J. Syst. Evol. Microbiol.">
        <title>The Global Catalogue of Microorganisms (GCM) 10K type strain sequencing project: providing services to taxonomists for standard genome sequencing and annotation.</title>
        <authorList>
            <consortium name="The Broad Institute Genomics Platform"/>
            <consortium name="The Broad Institute Genome Sequencing Center for Infectious Disease"/>
            <person name="Wu L."/>
            <person name="Ma J."/>
        </authorList>
    </citation>
    <scope>NUCLEOTIDE SEQUENCE [LARGE SCALE GENOMIC DNA]</scope>
    <source>
        <strain evidence="3">CGMCC 4.1434</strain>
    </source>
</reference>
<proteinExistence type="predicted"/>
<dbReference type="PANTHER" id="PTHR33678:SF2">
    <property type="match status" value="1"/>
</dbReference>
<organism evidence="2 3">
    <name type="scientific">Sporosarcina soli</name>
    <dbReference type="NCBI Taxonomy" id="334736"/>
    <lineage>
        <taxon>Bacteria</taxon>
        <taxon>Bacillati</taxon>
        <taxon>Bacillota</taxon>
        <taxon>Bacilli</taxon>
        <taxon>Bacillales</taxon>
        <taxon>Caryophanaceae</taxon>
        <taxon>Sporosarcina</taxon>
    </lineage>
</organism>
<evidence type="ECO:0000259" key="1">
    <source>
        <dbReference type="Pfam" id="PF03050"/>
    </source>
</evidence>
<accession>A0ABW0TS46</accession>
<dbReference type="PANTHER" id="PTHR33678">
    <property type="entry name" value="BLL1576 PROTEIN"/>
    <property type="match status" value="1"/>
</dbReference>
<sequence>MPPYRQVKEWKRYGLLINDKNLLNWVIRTTEDCLSPVFEFMKQPLTAKSMLHVDETYTHIINRSDGKSGQSNTYNWVFRSVSCQGPTIVLFQSSLSRSRSVLEDFTVNLKGTIICDGYSSCALKGALIFILRAYCHVTWCPTKTPSS</sequence>
<dbReference type="RefSeq" id="WP_381438851.1">
    <property type="nucleotide sequence ID" value="NZ_JBHSNO010000015.1"/>
</dbReference>
<dbReference type="InterPro" id="IPR004291">
    <property type="entry name" value="Transposase_IS66_central"/>
</dbReference>
<gene>
    <name evidence="2" type="ORF">ACFPRA_20540</name>
</gene>
<keyword evidence="3" id="KW-1185">Reference proteome</keyword>
<evidence type="ECO:0000313" key="3">
    <source>
        <dbReference type="Proteomes" id="UP001596109"/>
    </source>
</evidence>